<dbReference type="Proteomes" id="UP000507245">
    <property type="component" value="Unassembled WGS sequence"/>
</dbReference>
<evidence type="ECO:0000313" key="4">
    <source>
        <dbReference type="Proteomes" id="UP000507245"/>
    </source>
</evidence>
<reference evidence="2 3" key="2">
    <citation type="submission" date="2020-05" db="EMBL/GenBank/DDBJ databases">
        <authorList>
            <person name="Campoy J."/>
            <person name="Schneeberger K."/>
            <person name="Spophaly S."/>
        </authorList>
    </citation>
    <scope>NUCLEOTIDE SEQUENCE [LARGE SCALE GENOMIC DNA]</scope>
    <source>
        <strain evidence="2">PruArmRojPasFocal</strain>
    </source>
</reference>
<sequence length="73" mass="7885">MARTATSACISRRTGRIDSSKACHFNSLGFMLSFCSPPNSRLLVPAKVFSTPYASLATANEPIQQLDNSMTSE</sequence>
<organism evidence="2 4">
    <name type="scientific">Prunus armeniaca</name>
    <name type="common">Apricot</name>
    <name type="synonym">Armeniaca vulgaris</name>
    <dbReference type="NCBI Taxonomy" id="36596"/>
    <lineage>
        <taxon>Eukaryota</taxon>
        <taxon>Viridiplantae</taxon>
        <taxon>Streptophyta</taxon>
        <taxon>Embryophyta</taxon>
        <taxon>Tracheophyta</taxon>
        <taxon>Spermatophyta</taxon>
        <taxon>Magnoliopsida</taxon>
        <taxon>eudicotyledons</taxon>
        <taxon>Gunneridae</taxon>
        <taxon>Pentapetalae</taxon>
        <taxon>rosids</taxon>
        <taxon>fabids</taxon>
        <taxon>Rosales</taxon>
        <taxon>Rosaceae</taxon>
        <taxon>Amygdaloideae</taxon>
        <taxon>Amygdaleae</taxon>
        <taxon>Prunus</taxon>
    </lineage>
</organism>
<dbReference type="Proteomes" id="UP000507222">
    <property type="component" value="Unassembled WGS sequence"/>
</dbReference>
<evidence type="ECO:0000313" key="3">
    <source>
        <dbReference type="Proteomes" id="UP000507222"/>
    </source>
</evidence>
<reference evidence="4" key="1">
    <citation type="journal article" date="2020" name="Genome Biol.">
        <title>Gamete binning: chromosome-level and haplotype-resolved genome assembly enabled by high-throughput single-cell sequencing of gamete genomes.</title>
        <authorList>
            <person name="Campoy J.A."/>
            <person name="Sun H."/>
            <person name="Goel M."/>
            <person name="Jiao W.-B."/>
            <person name="Folz-Donahue K."/>
            <person name="Wang N."/>
            <person name="Rubio M."/>
            <person name="Liu C."/>
            <person name="Kukat C."/>
            <person name="Ruiz D."/>
            <person name="Huettel B."/>
            <person name="Schneeberger K."/>
        </authorList>
    </citation>
    <scope>NUCLEOTIDE SEQUENCE [LARGE SCALE GENOMIC DNA]</scope>
    <source>
        <strain evidence="4">cv. Rojo Pasion</strain>
    </source>
</reference>
<protein>
    <submittedName>
        <fullName evidence="2">Uncharacterized protein</fullName>
    </submittedName>
</protein>
<dbReference type="EMBL" id="CAEKDK010000008">
    <property type="protein sequence ID" value="CAB4289241.1"/>
    <property type="molecule type" value="Genomic_DNA"/>
</dbReference>
<keyword evidence="4" id="KW-1185">Reference proteome</keyword>
<evidence type="ECO:0000313" key="2">
    <source>
        <dbReference type="EMBL" id="CAB4319558.1"/>
    </source>
</evidence>
<proteinExistence type="predicted"/>
<name>A0A6J5Y7S6_PRUAR</name>
<accession>A0A6J5Y7S6</accession>
<dbReference type="EMBL" id="CAEKKB010000008">
    <property type="protein sequence ID" value="CAB4319558.1"/>
    <property type="molecule type" value="Genomic_DNA"/>
</dbReference>
<gene>
    <name evidence="1" type="ORF">CURHAP_LOCUS47758</name>
    <name evidence="2" type="ORF">ORAREDHAP_LOCUS46986</name>
</gene>
<evidence type="ECO:0000313" key="1">
    <source>
        <dbReference type="EMBL" id="CAB4289241.1"/>
    </source>
</evidence>
<dbReference type="AlphaFoldDB" id="A0A6J5Y7S6"/>